<name>A0A2Z4IL57_9BACT</name>
<evidence type="ECO:0000256" key="1">
    <source>
        <dbReference type="SAM" id="MobiDB-lite"/>
    </source>
</evidence>
<dbReference type="OrthoDB" id="961652at2"/>
<evidence type="ECO:0000313" key="4">
    <source>
        <dbReference type="Proteomes" id="UP000248688"/>
    </source>
</evidence>
<evidence type="ECO:0000313" key="3">
    <source>
        <dbReference type="EMBL" id="AWW31841.1"/>
    </source>
</evidence>
<dbReference type="RefSeq" id="WP_112785214.1">
    <property type="nucleotide sequence ID" value="NZ_CP030041.1"/>
</dbReference>
<dbReference type="GO" id="GO:0003824">
    <property type="term" value="F:catalytic activity"/>
    <property type="evidence" value="ECO:0007669"/>
    <property type="project" value="InterPro"/>
</dbReference>
<gene>
    <name evidence="3" type="ORF">DN752_17830</name>
</gene>
<protein>
    <recommendedName>
        <fullName evidence="2">PLD phosphodiesterase domain-containing protein</fullName>
    </recommendedName>
</protein>
<dbReference type="InterPro" id="IPR001736">
    <property type="entry name" value="PLipase_D/transphosphatidylase"/>
</dbReference>
<sequence>MKLFSTNDIPKPIPDQAGNPKGLRTKARASYALGKSLLQLQSVIGEIDHDQCIQFSTGGKWSMHHLLEYLLLKTGPAKVWLTTWTITEEPMRALVDMIRKGLITEINAVLDYRIEKRKPEALQLASNIITNIRLTKCHAKVLVIQNEQWKITVLGSANLSKNPRIEAGVIFTDEKSAKFHAQWIDDTIHGKEVFHGK</sequence>
<accession>A0A2Z4IL57</accession>
<proteinExistence type="predicted"/>
<dbReference type="KEGG" id="est:DN752_17830"/>
<dbReference type="Proteomes" id="UP000248688">
    <property type="component" value="Chromosome"/>
</dbReference>
<dbReference type="GO" id="GO:0006793">
    <property type="term" value="P:phosphorus metabolic process"/>
    <property type="evidence" value="ECO:0007669"/>
    <property type="project" value="UniProtKB-ARBA"/>
</dbReference>
<feature type="domain" description="PLD phosphodiesterase" evidence="2">
    <location>
        <begin position="138"/>
        <end position="163"/>
    </location>
</feature>
<dbReference type="PROSITE" id="PS50035">
    <property type="entry name" value="PLD"/>
    <property type="match status" value="1"/>
</dbReference>
<dbReference type="EMBL" id="CP030041">
    <property type="protein sequence ID" value="AWW31841.1"/>
    <property type="molecule type" value="Genomic_DNA"/>
</dbReference>
<dbReference type="AlphaFoldDB" id="A0A2Z4IL57"/>
<organism evidence="3 4">
    <name type="scientific">Echinicola strongylocentroti</name>
    <dbReference type="NCBI Taxonomy" id="1795355"/>
    <lineage>
        <taxon>Bacteria</taxon>
        <taxon>Pseudomonadati</taxon>
        <taxon>Bacteroidota</taxon>
        <taxon>Cytophagia</taxon>
        <taxon>Cytophagales</taxon>
        <taxon>Cyclobacteriaceae</taxon>
        <taxon>Echinicola</taxon>
    </lineage>
</organism>
<keyword evidence="4" id="KW-1185">Reference proteome</keyword>
<reference evidence="3 4" key="1">
    <citation type="submission" date="2018-06" db="EMBL/GenBank/DDBJ databases">
        <title>Echinicola strongylocentroti sp. nov., isolated from a sea urchin Strongylocentrotus intermedius.</title>
        <authorList>
            <person name="Bae S.S."/>
        </authorList>
    </citation>
    <scope>NUCLEOTIDE SEQUENCE [LARGE SCALE GENOMIC DNA]</scope>
    <source>
        <strain evidence="3 4">MEBiC08714</strain>
    </source>
</reference>
<dbReference type="CDD" id="cd00138">
    <property type="entry name" value="PLDc_SF"/>
    <property type="match status" value="1"/>
</dbReference>
<evidence type="ECO:0000259" key="2">
    <source>
        <dbReference type="PROSITE" id="PS50035"/>
    </source>
</evidence>
<feature type="region of interest" description="Disordered" evidence="1">
    <location>
        <begin position="1"/>
        <end position="22"/>
    </location>
</feature>